<dbReference type="Pfam" id="PF01663">
    <property type="entry name" value="Phosphodiest"/>
    <property type="match status" value="1"/>
</dbReference>
<reference evidence="3" key="1">
    <citation type="journal article" date="2019" name="Int. J. Syst. Evol. Microbiol.">
        <title>The Global Catalogue of Microorganisms (GCM) 10K type strain sequencing project: providing services to taxonomists for standard genome sequencing and annotation.</title>
        <authorList>
            <consortium name="The Broad Institute Genomics Platform"/>
            <consortium name="The Broad Institute Genome Sequencing Center for Infectious Disease"/>
            <person name="Wu L."/>
            <person name="Ma J."/>
        </authorList>
    </citation>
    <scope>NUCLEOTIDE SEQUENCE [LARGE SCALE GENOMIC DNA]</scope>
    <source>
        <strain evidence="3">DT72</strain>
    </source>
</reference>
<dbReference type="Pfam" id="PF04020">
    <property type="entry name" value="Phage_holin_4_2"/>
    <property type="match status" value="1"/>
</dbReference>
<organism evidence="2 3">
    <name type="scientific">Rhodococcus gannanensis</name>
    <dbReference type="NCBI Taxonomy" id="1960308"/>
    <lineage>
        <taxon>Bacteria</taxon>
        <taxon>Bacillati</taxon>
        <taxon>Actinomycetota</taxon>
        <taxon>Actinomycetes</taxon>
        <taxon>Mycobacteriales</taxon>
        <taxon>Nocardiaceae</taxon>
        <taxon>Rhodococcus</taxon>
    </lineage>
</organism>
<dbReference type="Gene3D" id="3.40.720.10">
    <property type="entry name" value="Alkaline Phosphatase, subunit A"/>
    <property type="match status" value="1"/>
</dbReference>
<dbReference type="InterPro" id="IPR017850">
    <property type="entry name" value="Alkaline_phosphatase_core_sf"/>
</dbReference>
<evidence type="ECO:0000313" key="2">
    <source>
        <dbReference type="EMBL" id="MFD1813674.1"/>
    </source>
</evidence>
<evidence type="ECO:0000313" key="3">
    <source>
        <dbReference type="Proteomes" id="UP001597286"/>
    </source>
</evidence>
<feature type="transmembrane region" description="Helical" evidence="1">
    <location>
        <begin position="46"/>
        <end position="69"/>
    </location>
</feature>
<protein>
    <submittedName>
        <fullName evidence="2">Alkaline phosphatase family protein</fullName>
    </submittedName>
</protein>
<dbReference type="Proteomes" id="UP001597286">
    <property type="component" value="Unassembled WGS sequence"/>
</dbReference>
<dbReference type="SUPFAM" id="SSF53649">
    <property type="entry name" value="Alkaline phosphatase-like"/>
    <property type="match status" value="1"/>
</dbReference>
<proteinExistence type="predicted"/>
<dbReference type="RefSeq" id="WP_378486173.1">
    <property type="nucleotide sequence ID" value="NZ_JBHUFB010000012.1"/>
</dbReference>
<keyword evidence="1" id="KW-1133">Transmembrane helix</keyword>
<gene>
    <name evidence="2" type="ORF">ACFSJG_15755</name>
</gene>
<accession>A0ABW4P6U6</accession>
<feature type="transmembrane region" description="Helical" evidence="1">
    <location>
        <begin position="81"/>
        <end position="100"/>
    </location>
</feature>
<keyword evidence="1" id="KW-0812">Transmembrane</keyword>
<keyword evidence="1" id="KW-0472">Membrane</keyword>
<name>A0ABW4P6U6_9NOCA</name>
<evidence type="ECO:0000256" key="1">
    <source>
        <dbReference type="SAM" id="Phobius"/>
    </source>
</evidence>
<feature type="transmembrane region" description="Helical" evidence="1">
    <location>
        <begin position="112"/>
        <end position="132"/>
    </location>
</feature>
<dbReference type="InterPro" id="IPR007165">
    <property type="entry name" value="Phage_holin_4_2"/>
</dbReference>
<keyword evidence="3" id="KW-1185">Reference proteome</keyword>
<dbReference type="EMBL" id="JBHUFB010000012">
    <property type="protein sequence ID" value="MFD1813674.1"/>
    <property type="molecule type" value="Genomic_DNA"/>
</dbReference>
<dbReference type="InterPro" id="IPR002591">
    <property type="entry name" value="Phosphodiest/P_Trfase"/>
</dbReference>
<sequence length="670" mass="70525">MRTVGTVARLATEFLVLWLLSAAALVLTDAVLTGVRLAAVPGGGPFATVPAALSLALVFGVLSVVLWPLLVRAMLWIGPALLFVGAFAGNWLIMMLAVWLVPLATVEDAADLLLLAVTLSLVGSGVAGAIAARRDDTYRLMLVRRNRSRLRRAGRPETGGGSARPGLLCIQIDGLGHAVLRRAVRDGVVPHLASLVHGGTHLLTPWHTDWSSQTGASQLGILHGDNHNVPAFRWYDKTRGAVSVFSNPADNAAREIERADRPGLLAVGDGASRGNLFTGGAEDNVLVVSRMRGARMGGGAAGYAHYFTDPAGAARTTIRLVAEVIREIRQAYAQRRRDVTPRVRRGGLYPLVRAFTTVVETDVVVAAVVGDLVAGRSAIYVDLVGYDEVSHHSGIERPETRAVLRKLDAEIGMIAAVAAQTSRPYRIVVLSDHGQSQGATFSSRYGESLEQLVLRTCGDLAQPPARSRDTAATGARGRGAEGLGYVEASLRSTPVDTTTPAPPGTPVVLASGNLGLVSFPETPGRATREWIENRYPGLLPALTAHPGIGFVLVARECGGSVVLGGGGSVDVDTGAVSGRDPLADFGDGALDRIRRTDGFDNVADVMVGGRYWPDTGEVAAFEEQVGSHGGLGGLQTTPFLLYPADLPAPPDPLKGAEAVHEVLVGWRDLP</sequence>
<comment type="caution">
    <text evidence="2">The sequence shown here is derived from an EMBL/GenBank/DDBJ whole genome shotgun (WGS) entry which is preliminary data.</text>
</comment>